<keyword evidence="3" id="KW-1185">Reference proteome</keyword>
<comment type="caution">
    <text evidence="2">The sequence shown here is derived from an EMBL/GenBank/DDBJ whole genome shotgun (WGS) entry which is preliminary data.</text>
</comment>
<evidence type="ECO:0000256" key="1">
    <source>
        <dbReference type="SAM" id="MobiDB-lite"/>
    </source>
</evidence>
<feature type="region of interest" description="Disordered" evidence="1">
    <location>
        <begin position="1"/>
        <end position="25"/>
    </location>
</feature>
<proteinExistence type="predicted"/>
<sequence>AIAQSSRLKRKPLLPRSPFNSNKTLFLEGHVTPGRLQPARGRRTLQRLYVTAAEAATATPYSGYGRTGRTGRTRPEGLGGSRNAGPAAAGPRPPYVTEAVRHSGCGYGYAVQRLRPYGPYGPYEGRNVGPLAR</sequence>
<feature type="non-terminal residue" evidence="2">
    <location>
        <position position="1"/>
    </location>
</feature>
<gene>
    <name evidence="2" type="ORF">L249_5991</name>
</gene>
<evidence type="ECO:0000313" key="2">
    <source>
        <dbReference type="EMBL" id="RCI14251.1"/>
    </source>
</evidence>
<reference evidence="2 3" key="1">
    <citation type="journal article" date="2015" name="BMC Genomics">
        <title>Insights from the genome of Ophiocordyceps polyrhachis-furcata to pathogenicity and host specificity in insect fungi.</title>
        <authorList>
            <person name="Wichadakul D."/>
            <person name="Kobmoo N."/>
            <person name="Ingsriswang S."/>
            <person name="Tangphatsornruang S."/>
            <person name="Chantasingh D."/>
            <person name="Luangsa-ard J.J."/>
            <person name="Eurwilaichitr L."/>
        </authorList>
    </citation>
    <scope>NUCLEOTIDE SEQUENCE [LARGE SCALE GENOMIC DNA]</scope>
    <source>
        <strain evidence="2 3">BCC 54312</strain>
    </source>
</reference>
<accession>A0A367LIK6</accession>
<dbReference type="Proteomes" id="UP000253664">
    <property type="component" value="Unassembled WGS sequence"/>
</dbReference>
<protein>
    <submittedName>
        <fullName evidence="2">Uncharacterized protein</fullName>
    </submittedName>
</protein>
<organism evidence="2 3">
    <name type="scientific">Ophiocordyceps polyrhachis-furcata BCC 54312</name>
    <dbReference type="NCBI Taxonomy" id="1330021"/>
    <lineage>
        <taxon>Eukaryota</taxon>
        <taxon>Fungi</taxon>
        <taxon>Dikarya</taxon>
        <taxon>Ascomycota</taxon>
        <taxon>Pezizomycotina</taxon>
        <taxon>Sordariomycetes</taxon>
        <taxon>Hypocreomycetidae</taxon>
        <taxon>Hypocreales</taxon>
        <taxon>Ophiocordycipitaceae</taxon>
        <taxon>Ophiocordyceps</taxon>
    </lineage>
</organism>
<dbReference type="AlphaFoldDB" id="A0A367LIK6"/>
<feature type="region of interest" description="Disordered" evidence="1">
    <location>
        <begin position="60"/>
        <end position="95"/>
    </location>
</feature>
<dbReference type="EMBL" id="LKCN02000004">
    <property type="protein sequence ID" value="RCI14251.1"/>
    <property type="molecule type" value="Genomic_DNA"/>
</dbReference>
<name>A0A367LIK6_9HYPO</name>
<evidence type="ECO:0000313" key="3">
    <source>
        <dbReference type="Proteomes" id="UP000253664"/>
    </source>
</evidence>